<sequence>MLLQLELWPSLLDLFVEVRVTKVTETSASGHVQSSSLRWAPVNTDQHKPRPTKPSPEPETSVPVVVNGPESSNVYDDGNKLIFLFIYLCNE</sequence>
<proteinExistence type="predicted"/>
<gene>
    <name evidence="1" type="ORF">L6452_14753</name>
</gene>
<dbReference type="EMBL" id="CM042050">
    <property type="protein sequence ID" value="KAI3735261.1"/>
    <property type="molecule type" value="Genomic_DNA"/>
</dbReference>
<organism evidence="1 2">
    <name type="scientific">Arctium lappa</name>
    <name type="common">Greater burdock</name>
    <name type="synonym">Lappa major</name>
    <dbReference type="NCBI Taxonomy" id="4217"/>
    <lineage>
        <taxon>Eukaryota</taxon>
        <taxon>Viridiplantae</taxon>
        <taxon>Streptophyta</taxon>
        <taxon>Embryophyta</taxon>
        <taxon>Tracheophyta</taxon>
        <taxon>Spermatophyta</taxon>
        <taxon>Magnoliopsida</taxon>
        <taxon>eudicotyledons</taxon>
        <taxon>Gunneridae</taxon>
        <taxon>Pentapetalae</taxon>
        <taxon>asterids</taxon>
        <taxon>campanulids</taxon>
        <taxon>Asterales</taxon>
        <taxon>Asteraceae</taxon>
        <taxon>Carduoideae</taxon>
        <taxon>Cardueae</taxon>
        <taxon>Arctiinae</taxon>
        <taxon>Arctium</taxon>
    </lineage>
</organism>
<accession>A0ACB9CLW0</accession>
<protein>
    <submittedName>
        <fullName evidence="1">Uncharacterized protein</fullName>
    </submittedName>
</protein>
<evidence type="ECO:0000313" key="1">
    <source>
        <dbReference type="EMBL" id="KAI3735261.1"/>
    </source>
</evidence>
<dbReference type="Proteomes" id="UP001055879">
    <property type="component" value="Linkage Group LG04"/>
</dbReference>
<evidence type="ECO:0000313" key="2">
    <source>
        <dbReference type="Proteomes" id="UP001055879"/>
    </source>
</evidence>
<reference evidence="2" key="1">
    <citation type="journal article" date="2022" name="Mol. Ecol. Resour.">
        <title>The genomes of chicory, endive, great burdock and yacon provide insights into Asteraceae palaeo-polyploidization history and plant inulin production.</title>
        <authorList>
            <person name="Fan W."/>
            <person name="Wang S."/>
            <person name="Wang H."/>
            <person name="Wang A."/>
            <person name="Jiang F."/>
            <person name="Liu H."/>
            <person name="Zhao H."/>
            <person name="Xu D."/>
            <person name="Zhang Y."/>
        </authorList>
    </citation>
    <scope>NUCLEOTIDE SEQUENCE [LARGE SCALE GENOMIC DNA]</scope>
    <source>
        <strain evidence="2">cv. Niubang</strain>
    </source>
</reference>
<reference evidence="1 2" key="2">
    <citation type="journal article" date="2022" name="Mol. Ecol. Resour.">
        <title>The genomes of chicory, endive, great burdock and yacon provide insights into Asteraceae paleo-polyploidization history and plant inulin production.</title>
        <authorList>
            <person name="Fan W."/>
            <person name="Wang S."/>
            <person name="Wang H."/>
            <person name="Wang A."/>
            <person name="Jiang F."/>
            <person name="Liu H."/>
            <person name="Zhao H."/>
            <person name="Xu D."/>
            <person name="Zhang Y."/>
        </authorList>
    </citation>
    <scope>NUCLEOTIDE SEQUENCE [LARGE SCALE GENOMIC DNA]</scope>
    <source>
        <strain evidence="2">cv. Niubang</strain>
    </source>
</reference>
<name>A0ACB9CLW0_ARCLA</name>
<comment type="caution">
    <text evidence="1">The sequence shown here is derived from an EMBL/GenBank/DDBJ whole genome shotgun (WGS) entry which is preliminary data.</text>
</comment>
<keyword evidence="2" id="KW-1185">Reference proteome</keyword>